<dbReference type="EMBL" id="JAMQON010000004">
    <property type="protein sequence ID" value="MDS0260798.1"/>
    <property type="molecule type" value="Genomic_DNA"/>
</dbReference>
<feature type="transmembrane region" description="Helical" evidence="1">
    <location>
        <begin position="292"/>
        <end position="314"/>
    </location>
</feature>
<evidence type="ECO:0000313" key="2">
    <source>
        <dbReference type="EMBL" id="MDS0260798.1"/>
    </source>
</evidence>
<feature type="transmembrane region" description="Helical" evidence="1">
    <location>
        <begin position="79"/>
        <end position="102"/>
    </location>
</feature>
<feature type="transmembrane region" description="Helical" evidence="1">
    <location>
        <begin position="7"/>
        <end position="28"/>
    </location>
</feature>
<organism evidence="2 3">
    <name type="scientific">Haloarcula saliterrae</name>
    <dbReference type="NCBI Taxonomy" id="2950534"/>
    <lineage>
        <taxon>Archaea</taxon>
        <taxon>Methanobacteriati</taxon>
        <taxon>Methanobacteriota</taxon>
        <taxon>Stenosarchaea group</taxon>
        <taxon>Halobacteria</taxon>
        <taxon>Halobacteriales</taxon>
        <taxon>Haloarculaceae</taxon>
        <taxon>Haloarcula</taxon>
    </lineage>
</organism>
<keyword evidence="1" id="KW-0812">Transmembrane</keyword>
<protein>
    <submittedName>
        <fullName evidence="2">E3 ubiquitin ligase family protein</fullName>
    </submittedName>
</protein>
<reference evidence="2 3" key="1">
    <citation type="submission" date="2022-06" db="EMBL/GenBank/DDBJ databases">
        <title>Haloarcula sp. a new haloarchaeum isolate from saline soil.</title>
        <authorList>
            <person name="Strakova D."/>
            <person name="Galisteo C."/>
            <person name="Sanchez-Porro C."/>
            <person name="Ventosa A."/>
        </authorList>
    </citation>
    <scope>NUCLEOTIDE SEQUENCE [LARGE SCALE GENOMIC DNA]</scope>
    <source>
        <strain evidence="2 3">S1CR25-12</strain>
    </source>
</reference>
<accession>A0ABU2FEW1</accession>
<gene>
    <name evidence="2" type="ORF">NDI56_15430</name>
</gene>
<name>A0ABU2FEW1_9EURY</name>
<keyword evidence="1" id="KW-1133">Transmembrane helix</keyword>
<keyword evidence="1" id="KW-0472">Membrane</keyword>
<dbReference type="RefSeq" id="WP_310920561.1">
    <property type="nucleotide sequence ID" value="NZ_JAMQON010000004.1"/>
</dbReference>
<sequence>MITTVDALVYGALAVVLLPALAFVLALLRYFRLSRSLRHAGRVMGVRWWDTSPILLVCGVVVVVYVVGDPPVEGEPGRAWFLLSAALLLMGGLGAALALGYLDEYRELSGGTEAAGSAGEGPTVLTGEATVHEGQVRGALSDEPALVTTLRVTEPRGSPLRRVTAERHYERVDARFALDDGTGTVVVAPSDGAVRLWGPNEAHSPVTVVQTPEETHASTVEAVCDRLGLDADRERTYTERRLTPGTDVTVLGTVSRDPTVRYPLVDDGERRLVVFLGDIDAVRSAVAGRARFGTALGLLGLAVGVPGTLVTAGVL</sequence>
<keyword evidence="3" id="KW-1185">Reference proteome</keyword>
<comment type="caution">
    <text evidence="2">The sequence shown here is derived from an EMBL/GenBank/DDBJ whole genome shotgun (WGS) entry which is preliminary data.</text>
</comment>
<dbReference type="Proteomes" id="UP001259659">
    <property type="component" value="Unassembled WGS sequence"/>
</dbReference>
<evidence type="ECO:0000256" key="1">
    <source>
        <dbReference type="SAM" id="Phobius"/>
    </source>
</evidence>
<feature type="transmembrane region" description="Helical" evidence="1">
    <location>
        <begin position="48"/>
        <end position="67"/>
    </location>
</feature>
<evidence type="ECO:0000313" key="3">
    <source>
        <dbReference type="Proteomes" id="UP001259659"/>
    </source>
</evidence>
<proteinExistence type="predicted"/>